<comment type="similarity">
    <text evidence="2">Belongs to the EccB family.</text>
</comment>
<dbReference type="PANTHER" id="PTHR40765:SF2">
    <property type="entry name" value="ESX-2 SECRETION SYSTEM ATPASE ECCB2"/>
    <property type="match status" value="1"/>
</dbReference>
<evidence type="ECO:0000313" key="11">
    <source>
        <dbReference type="EMBL" id="GAA4806756.1"/>
    </source>
</evidence>
<keyword evidence="5" id="KW-0547">Nucleotide-binding</keyword>
<evidence type="ECO:0000256" key="5">
    <source>
        <dbReference type="ARBA" id="ARBA00022741"/>
    </source>
</evidence>
<evidence type="ECO:0000256" key="7">
    <source>
        <dbReference type="ARBA" id="ARBA00022840"/>
    </source>
</evidence>
<sequence length="470" mass="47783">MQSRRDHVHAYQFATGRLAAALVTGEPATGEPPARRSVVGVVIGVALAVLACAGFAIYGLIKPGGNTAWAKPNAIVVEKETGTRFLYLDGVLHPVANYASALLGASGSSAGTKVNTVSRNSLSGARRGAEVGITGAPDSVPGASSLLTGEWSRCLVPGRDHGETLDFAPSDTPAHARSATGRRILLSDDDGTLHLLWNGVRYRLKDRSALVALELDGQDPIPAPKPWLTALPAGPVLGAAPVPGRGDKGPRIGGKPTEVGQVFTTTPDGTGPAQYYVLRSDGLAPLNQTEFMLLATGSGQGAPRQVTRADVAAAPGSEDRTLLHRLPDFLSGPVAHPGKKTACLRQQTAGGKVRTTVGWETPPAANAGPAVVPVGSGLLLTALPLPPSGTPAQSYLVTELGTKYPLAENDALSALGYAAGQVRAVPPGVLELLPTGPALSRAGALTAVPVVPAATAPASAAASAAASEDR</sequence>
<proteinExistence type="inferred from homology"/>
<dbReference type="Gene3D" id="3.30.2390.20">
    <property type="entry name" value="Type VII secretion system EccB, repeat 1 domain"/>
    <property type="match status" value="1"/>
</dbReference>
<dbReference type="NCBIfam" id="TIGR03919">
    <property type="entry name" value="T7SS_EccB"/>
    <property type="match status" value="1"/>
</dbReference>
<keyword evidence="7" id="KW-0067">ATP-binding</keyword>
<dbReference type="RefSeq" id="WP_345621338.1">
    <property type="nucleotide sequence ID" value="NZ_BAABIG010000040.1"/>
</dbReference>
<evidence type="ECO:0000313" key="12">
    <source>
        <dbReference type="Proteomes" id="UP001501265"/>
    </source>
</evidence>
<name>A0ABP9CCB5_9ACTN</name>
<evidence type="ECO:0000256" key="9">
    <source>
        <dbReference type="ARBA" id="ARBA00023136"/>
    </source>
</evidence>
<evidence type="ECO:0000256" key="4">
    <source>
        <dbReference type="ARBA" id="ARBA00022692"/>
    </source>
</evidence>
<dbReference type="Proteomes" id="UP001501265">
    <property type="component" value="Unassembled WGS sequence"/>
</dbReference>
<keyword evidence="6" id="KW-0378">Hydrolase</keyword>
<comment type="subcellular location">
    <subcellularLocation>
        <location evidence="1">Cell membrane</location>
        <topology evidence="1">Single-pass membrane protein</topology>
    </subcellularLocation>
</comment>
<keyword evidence="4 10" id="KW-0812">Transmembrane</keyword>
<organism evidence="11 12">
    <name type="scientific">Streptomyces ziwulingensis</name>
    <dbReference type="NCBI Taxonomy" id="1045501"/>
    <lineage>
        <taxon>Bacteria</taxon>
        <taxon>Bacillati</taxon>
        <taxon>Actinomycetota</taxon>
        <taxon>Actinomycetes</taxon>
        <taxon>Kitasatosporales</taxon>
        <taxon>Streptomycetaceae</taxon>
        <taxon>Streptomyces</taxon>
    </lineage>
</organism>
<dbReference type="EMBL" id="BAABIG010000040">
    <property type="protein sequence ID" value="GAA4806756.1"/>
    <property type="molecule type" value="Genomic_DNA"/>
</dbReference>
<evidence type="ECO:0000256" key="10">
    <source>
        <dbReference type="SAM" id="Phobius"/>
    </source>
</evidence>
<gene>
    <name evidence="11" type="primary">eccB_2</name>
    <name evidence="11" type="ORF">GCM10023220_41060</name>
</gene>
<reference evidence="12" key="1">
    <citation type="journal article" date="2019" name="Int. J. Syst. Evol. Microbiol.">
        <title>The Global Catalogue of Microorganisms (GCM) 10K type strain sequencing project: providing services to taxonomists for standard genome sequencing and annotation.</title>
        <authorList>
            <consortium name="The Broad Institute Genomics Platform"/>
            <consortium name="The Broad Institute Genome Sequencing Center for Infectious Disease"/>
            <person name="Wu L."/>
            <person name="Ma J."/>
        </authorList>
    </citation>
    <scope>NUCLEOTIDE SEQUENCE [LARGE SCALE GENOMIC DNA]</scope>
    <source>
        <strain evidence="12">JCM 18081</strain>
    </source>
</reference>
<feature type="transmembrane region" description="Helical" evidence="10">
    <location>
        <begin position="38"/>
        <end position="61"/>
    </location>
</feature>
<evidence type="ECO:0000256" key="8">
    <source>
        <dbReference type="ARBA" id="ARBA00022989"/>
    </source>
</evidence>
<protein>
    <submittedName>
        <fullName evidence="11">Type VII secretion protein EccB</fullName>
    </submittedName>
</protein>
<dbReference type="InterPro" id="IPR042485">
    <property type="entry name" value="T7SS_EccB_R3"/>
</dbReference>
<keyword evidence="8 10" id="KW-1133">Transmembrane helix</keyword>
<keyword evidence="9 10" id="KW-0472">Membrane</keyword>
<evidence type="ECO:0000256" key="1">
    <source>
        <dbReference type="ARBA" id="ARBA00004162"/>
    </source>
</evidence>
<evidence type="ECO:0000256" key="6">
    <source>
        <dbReference type="ARBA" id="ARBA00022801"/>
    </source>
</evidence>
<accession>A0ABP9CCB5</accession>
<dbReference type="InterPro" id="IPR044857">
    <property type="entry name" value="T7SS_EccB_R1"/>
</dbReference>
<dbReference type="Gene3D" id="2.40.50.910">
    <property type="entry name" value="Type VII secretion system EccB, repeat 3 domain"/>
    <property type="match status" value="1"/>
</dbReference>
<evidence type="ECO:0000256" key="2">
    <source>
        <dbReference type="ARBA" id="ARBA00008149"/>
    </source>
</evidence>
<keyword evidence="3" id="KW-1003">Cell membrane</keyword>
<evidence type="ECO:0000256" key="3">
    <source>
        <dbReference type="ARBA" id="ARBA00022475"/>
    </source>
</evidence>
<dbReference type="PANTHER" id="PTHR40765">
    <property type="entry name" value="ESX-2 SECRETION SYSTEM ATPASE ECCB2"/>
    <property type="match status" value="1"/>
</dbReference>
<dbReference type="Pfam" id="PF05108">
    <property type="entry name" value="T7SS_ESX1_EccB"/>
    <property type="match status" value="1"/>
</dbReference>
<dbReference type="InterPro" id="IPR007795">
    <property type="entry name" value="T7SS_EccB"/>
</dbReference>
<comment type="caution">
    <text evidence="11">The sequence shown here is derived from an EMBL/GenBank/DDBJ whole genome shotgun (WGS) entry which is preliminary data.</text>
</comment>
<keyword evidence="12" id="KW-1185">Reference proteome</keyword>